<sequence>SKTPNEIMGMDVMCKPGQTLREYASVNGTIEVHPDESKEISTMGARIGNILNHELKAGGLCYNTENKIMVTDKCKGLPKIMLPEFKLENFNKVSVHA</sequence>
<comment type="caution">
    <text evidence="1">The sequence shown here is derived from an EMBL/GenBank/DDBJ whole genome shotgun (WGS) entry which is preliminary data.</text>
</comment>
<evidence type="ECO:0000313" key="1">
    <source>
        <dbReference type="EMBL" id="GAF75460.1"/>
    </source>
</evidence>
<proteinExistence type="predicted"/>
<organism evidence="1">
    <name type="scientific">marine sediment metagenome</name>
    <dbReference type="NCBI Taxonomy" id="412755"/>
    <lineage>
        <taxon>unclassified sequences</taxon>
        <taxon>metagenomes</taxon>
        <taxon>ecological metagenomes</taxon>
    </lineage>
</organism>
<name>X0THB1_9ZZZZ</name>
<dbReference type="AlphaFoldDB" id="X0THB1"/>
<feature type="non-terminal residue" evidence="1">
    <location>
        <position position="1"/>
    </location>
</feature>
<reference evidence="1" key="1">
    <citation type="journal article" date="2014" name="Front. Microbiol.">
        <title>High frequency of phylogenetically diverse reductive dehalogenase-homologous genes in deep subseafloor sedimentary metagenomes.</title>
        <authorList>
            <person name="Kawai M."/>
            <person name="Futagami T."/>
            <person name="Toyoda A."/>
            <person name="Takaki Y."/>
            <person name="Nishi S."/>
            <person name="Hori S."/>
            <person name="Arai W."/>
            <person name="Tsubouchi T."/>
            <person name="Morono Y."/>
            <person name="Uchiyama I."/>
            <person name="Ito T."/>
            <person name="Fujiyama A."/>
            <person name="Inagaki F."/>
            <person name="Takami H."/>
        </authorList>
    </citation>
    <scope>NUCLEOTIDE SEQUENCE</scope>
    <source>
        <strain evidence="1">Expedition CK06-06</strain>
    </source>
</reference>
<dbReference type="EMBL" id="BARS01005571">
    <property type="protein sequence ID" value="GAF75460.1"/>
    <property type="molecule type" value="Genomic_DNA"/>
</dbReference>
<protein>
    <submittedName>
        <fullName evidence="1">Uncharacterized protein</fullName>
    </submittedName>
</protein>
<gene>
    <name evidence="1" type="ORF">S01H1_10934</name>
</gene>
<accession>X0THB1</accession>